<evidence type="ECO:0000313" key="2">
    <source>
        <dbReference type="EMBL" id="MFB8776718.1"/>
    </source>
</evidence>
<organism evidence="2 3">
    <name type="scientific">Streptomyces broussonetiae</name>
    <dbReference type="NCBI Taxonomy" id="2686304"/>
    <lineage>
        <taxon>Bacteria</taxon>
        <taxon>Bacillati</taxon>
        <taxon>Actinomycetota</taxon>
        <taxon>Actinomycetes</taxon>
        <taxon>Kitasatosporales</taxon>
        <taxon>Streptomycetaceae</taxon>
        <taxon>Streptomyces</taxon>
    </lineage>
</organism>
<sequence>MSRVGASPGAGWTFVAHPGEREGRRGRPAQPDAVGAVAGDTAHHRTTATSPGGPLDAVGFTALPGPAQPSAGSAVVEDTAHHRTTATSPGGPLDAVGFTALP</sequence>
<keyword evidence="3" id="KW-1185">Reference proteome</keyword>
<accession>A0ABV5EJ59</accession>
<feature type="non-terminal residue" evidence="2">
    <location>
        <position position="102"/>
    </location>
</feature>
<evidence type="ECO:0000256" key="1">
    <source>
        <dbReference type="SAM" id="MobiDB-lite"/>
    </source>
</evidence>
<reference evidence="2 3" key="1">
    <citation type="submission" date="2024-01" db="EMBL/GenBank/DDBJ databases">
        <title>Genome mining of biosynthetic gene clusters to explore secondary metabolites of Streptomyces sp.</title>
        <authorList>
            <person name="Baig A."/>
            <person name="Ajitkumar Shintre N."/>
            <person name="Kumar H."/>
            <person name="Anbarasu A."/>
            <person name="Ramaiah S."/>
        </authorList>
    </citation>
    <scope>NUCLEOTIDE SEQUENCE [LARGE SCALE GENOMIC DNA]</scope>
    <source>
        <strain evidence="2 3">A57</strain>
    </source>
</reference>
<dbReference type="Proteomes" id="UP001585080">
    <property type="component" value="Unassembled WGS sequence"/>
</dbReference>
<comment type="caution">
    <text evidence="2">The sequence shown here is derived from an EMBL/GenBank/DDBJ whole genome shotgun (WGS) entry which is preliminary data.</text>
</comment>
<feature type="region of interest" description="Disordered" evidence="1">
    <location>
        <begin position="1"/>
        <end position="102"/>
    </location>
</feature>
<name>A0ABV5EJ59_9ACTN</name>
<evidence type="ECO:0000313" key="3">
    <source>
        <dbReference type="Proteomes" id="UP001585080"/>
    </source>
</evidence>
<dbReference type="EMBL" id="JAYMRP010000033">
    <property type="protein sequence ID" value="MFB8776718.1"/>
    <property type="molecule type" value="Genomic_DNA"/>
</dbReference>
<gene>
    <name evidence="2" type="ORF">VSS16_28940</name>
</gene>
<proteinExistence type="predicted"/>
<protein>
    <submittedName>
        <fullName evidence="2">Uncharacterized protein</fullName>
    </submittedName>
</protein>
<dbReference type="RefSeq" id="WP_376735235.1">
    <property type="nucleotide sequence ID" value="NZ_JAYMRP010000033.1"/>
</dbReference>